<dbReference type="InterPro" id="IPR036915">
    <property type="entry name" value="Cyclin-like_sf"/>
</dbReference>
<dbReference type="AlphaFoldDB" id="A0A0G4F1T1"/>
<name>A0A0G4F1T1_VITBC</name>
<sequence length="664" mass="70253">MAEDGKRETKHEDANDVPMQHSNTADLIHLFPSLTLPQTMAGQQGAPTHSAQQQQQRQSQSPQITVLRSPQREKTPRKDSPDFSAVPSLGERFSALPVGPSMGSLPQASLGLSPTVSASQPPQTTSPPTSPPLSSPEHAEVPPIDLAAAVAFLTSIEACPPHMEGDLHTLGEESPLIKPATAAAKDSNGGPTAPATPPPAVLQPPKSPSADGGVDVIHDNKAYTFVGSLGQMVPNKRVEALLIRQGLLQGRCYFTSRKSSLYVFSTLPHTEGGGGQGGMLKTGKAAGGQGVGVAGGATAASAPALLAGQLSPGVFVNVRNRHTRRAVKKKPQGISYETLLVPTTTSDIDGEGEGVGVGVGGYDPFYLDNPRLKQGKHQTLLKLPSYQISLLPFVRPKRLKEQLNEQFQQMHSWLHPSMTLSKLRNLKADLFGLIDQLPELDAATVACAWAYFERLVIKGAVVKTNRKLFGAATLLLSVKFNQPHLTINQGTMATQSILPRLGHAIQGLDKKENLGMVEVRAAEFEAFTLLDFSLQLSYWQVSPHIQYFLDSKDLTFEEYYGMSEEQLLAALDAPTVAPSLPAALTAVSVATVTQQLPQSSPEIVGAVPSVVSGLSPSLRFHHHGLPGIPVGCLTSPQLPLHTGVGVGVGVGGAGGGAVTARRST</sequence>
<gene>
    <name evidence="2" type="ORF">Vbra_8726</name>
</gene>
<feature type="compositionally biased region" description="Basic and acidic residues" evidence="1">
    <location>
        <begin position="1"/>
        <end position="14"/>
    </location>
</feature>
<proteinExistence type="predicted"/>
<dbReference type="InterPro" id="IPR012388">
    <property type="entry name" value="CABLES1/2"/>
</dbReference>
<dbReference type="PANTHER" id="PTHR22896:SF0">
    <property type="entry name" value="CYCLIN N-TERMINAL DOMAIN-CONTAINING PROTEIN"/>
    <property type="match status" value="1"/>
</dbReference>
<dbReference type="InParanoid" id="A0A0G4F1T1"/>
<feature type="compositionally biased region" description="Basic and acidic residues" evidence="1">
    <location>
        <begin position="70"/>
        <end position="81"/>
    </location>
</feature>
<feature type="compositionally biased region" description="Pro residues" evidence="1">
    <location>
        <begin position="124"/>
        <end position="134"/>
    </location>
</feature>
<feature type="region of interest" description="Disordered" evidence="1">
    <location>
        <begin position="182"/>
        <end position="215"/>
    </location>
</feature>
<feature type="compositionally biased region" description="Low complexity" evidence="1">
    <location>
        <begin position="43"/>
        <end position="63"/>
    </location>
</feature>
<dbReference type="VEuPathDB" id="CryptoDB:Vbra_8726"/>
<dbReference type="PANTHER" id="PTHR22896">
    <property type="entry name" value="CDK5 AND ABL1 ENZYME SUBSTRATE 1"/>
    <property type="match status" value="1"/>
</dbReference>
<dbReference type="EMBL" id="CDMY01000360">
    <property type="protein sequence ID" value="CEM05566.1"/>
    <property type="molecule type" value="Genomic_DNA"/>
</dbReference>
<feature type="compositionally biased region" description="Pro residues" evidence="1">
    <location>
        <begin position="194"/>
        <end position="207"/>
    </location>
</feature>
<evidence type="ECO:0008006" key="4">
    <source>
        <dbReference type="Google" id="ProtNLM"/>
    </source>
</evidence>
<dbReference type="CDD" id="cd20556">
    <property type="entry name" value="CYCLIN_CABLES"/>
    <property type="match status" value="1"/>
</dbReference>
<dbReference type="OrthoDB" id="5353095at2759"/>
<keyword evidence="3" id="KW-1185">Reference proteome</keyword>
<protein>
    <recommendedName>
        <fullName evidence="4">Cyclin N-terminal domain-containing protein</fullName>
    </recommendedName>
</protein>
<accession>A0A0G4F1T1</accession>
<feature type="compositionally biased region" description="Low complexity" evidence="1">
    <location>
        <begin position="113"/>
        <end position="123"/>
    </location>
</feature>
<evidence type="ECO:0000313" key="3">
    <source>
        <dbReference type="Proteomes" id="UP000041254"/>
    </source>
</evidence>
<evidence type="ECO:0000256" key="1">
    <source>
        <dbReference type="SAM" id="MobiDB-lite"/>
    </source>
</evidence>
<dbReference type="Proteomes" id="UP000041254">
    <property type="component" value="Unassembled WGS sequence"/>
</dbReference>
<dbReference type="SUPFAM" id="SSF47954">
    <property type="entry name" value="Cyclin-like"/>
    <property type="match status" value="1"/>
</dbReference>
<reference evidence="2 3" key="1">
    <citation type="submission" date="2014-11" db="EMBL/GenBank/DDBJ databases">
        <authorList>
            <person name="Zhu J."/>
            <person name="Qi W."/>
            <person name="Song R."/>
        </authorList>
    </citation>
    <scope>NUCLEOTIDE SEQUENCE [LARGE SCALE GENOMIC DNA]</scope>
</reference>
<evidence type="ECO:0000313" key="2">
    <source>
        <dbReference type="EMBL" id="CEM05566.1"/>
    </source>
</evidence>
<dbReference type="Gene3D" id="1.10.472.10">
    <property type="entry name" value="Cyclin-like"/>
    <property type="match status" value="1"/>
</dbReference>
<dbReference type="STRING" id="1169540.A0A0G4F1T1"/>
<organism evidence="2 3">
    <name type="scientific">Vitrella brassicaformis (strain CCMP3155)</name>
    <dbReference type="NCBI Taxonomy" id="1169540"/>
    <lineage>
        <taxon>Eukaryota</taxon>
        <taxon>Sar</taxon>
        <taxon>Alveolata</taxon>
        <taxon>Colpodellida</taxon>
        <taxon>Vitrellaceae</taxon>
        <taxon>Vitrella</taxon>
    </lineage>
</organism>
<dbReference type="GO" id="GO:0051726">
    <property type="term" value="P:regulation of cell cycle"/>
    <property type="evidence" value="ECO:0007669"/>
    <property type="project" value="InterPro"/>
</dbReference>
<feature type="region of interest" description="Disordered" evidence="1">
    <location>
        <begin position="1"/>
        <end position="139"/>
    </location>
</feature>